<keyword evidence="2" id="KW-0808">Transferase</keyword>
<evidence type="ECO:0000313" key="3">
    <source>
        <dbReference type="Proteomes" id="UP000298484"/>
    </source>
</evidence>
<reference evidence="2 3" key="1">
    <citation type="submission" date="2019-03" db="EMBL/GenBank/DDBJ databases">
        <title>Genome sequence of Lentibacillus salicampi ATCC BAA-719.</title>
        <authorList>
            <person name="Maclea K.S."/>
            <person name="Simoes Junior M."/>
        </authorList>
    </citation>
    <scope>NUCLEOTIDE SEQUENCE [LARGE SCALE GENOMIC DNA]</scope>
    <source>
        <strain evidence="2 3">ATCC BAA-719</strain>
    </source>
</reference>
<comment type="caution">
    <text evidence="2">The sequence shown here is derived from an EMBL/GenBank/DDBJ whole genome shotgun (WGS) entry which is preliminary data.</text>
</comment>
<keyword evidence="3" id="KW-1185">Reference proteome</keyword>
<dbReference type="Gene3D" id="3.40.630.30">
    <property type="match status" value="1"/>
</dbReference>
<gene>
    <name evidence="2" type="ORF">E4U82_12175</name>
</gene>
<feature type="domain" description="N-acetyltransferase" evidence="1">
    <location>
        <begin position="25"/>
        <end position="179"/>
    </location>
</feature>
<evidence type="ECO:0000313" key="2">
    <source>
        <dbReference type="EMBL" id="TFJ92486.1"/>
    </source>
</evidence>
<accession>A0A4Y9A9D2</accession>
<evidence type="ECO:0000259" key="1">
    <source>
        <dbReference type="PROSITE" id="PS51186"/>
    </source>
</evidence>
<dbReference type="GO" id="GO:0016747">
    <property type="term" value="F:acyltransferase activity, transferring groups other than amino-acyl groups"/>
    <property type="evidence" value="ECO:0007669"/>
    <property type="project" value="InterPro"/>
</dbReference>
<dbReference type="Proteomes" id="UP000298484">
    <property type="component" value="Unassembled WGS sequence"/>
</dbReference>
<dbReference type="PROSITE" id="PS51186">
    <property type="entry name" value="GNAT"/>
    <property type="match status" value="1"/>
</dbReference>
<protein>
    <submittedName>
        <fullName evidence="2">GNAT family N-acetyltransferase</fullName>
    </submittedName>
</protein>
<dbReference type="Pfam" id="PF00583">
    <property type="entry name" value="Acetyltransf_1"/>
    <property type="match status" value="1"/>
</dbReference>
<name>A0A4Y9A9D2_9BACI</name>
<dbReference type="EMBL" id="SRHY01000021">
    <property type="protein sequence ID" value="TFJ92486.1"/>
    <property type="molecule type" value="Genomic_DNA"/>
</dbReference>
<dbReference type="OrthoDB" id="581534at2"/>
<proteinExistence type="predicted"/>
<dbReference type="InterPro" id="IPR000182">
    <property type="entry name" value="GNAT_dom"/>
</dbReference>
<dbReference type="SUPFAM" id="SSF55729">
    <property type="entry name" value="Acyl-CoA N-acyltransferases (Nat)"/>
    <property type="match status" value="1"/>
</dbReference>
<dbReference type="AlphaFoldDB" id="A0A4Y9A9D2"/>
<organism evidence="2 3">
    <name type="scientific">Lentibacillus salicampi</name>
    <dbReference type="NCBI Taxonomy" id="175306"/>
    <lineage>
        <taxon>Bacteria</taxon>
        <taxon>Bacillati</taxon>
        <taxon>Bacillota</taxon>
        <taxon>Bacilli</taxon>
        <taxon>Bacillales</taxon>
        <taxon>Bacillaceae</taxon>
        <taxon>Lentibacillus</taxon>
    </lineage>
</organism>
<dbReference type="InterPro" id="IPR016181">
    <property type="entry name" value="Acyl_CoA_acyltransferase"/>
</dbReference>
<sequence>MMENSPIYMLHDLKHIPDCPLPDGFHFSLLHHKEEGKQWANLVTETGEFPDESQALARFGSELASDLNEAKKRVIFLKTTDGRYAGTASAWFGKWDDETIGRLHWVEIAPAFQGIKLGRPLIIKALKQLKMYHEKAYLKTQPASLAAIHLYLNFGFKPAIHTADEKCAWNHVFTQLHRK</sequence>